<evidence type="ECO:0000256" key="5">
    <source>
        <dbReference type="ARBA" id="ARBA00012401"/>
    </source>
</evidence>
<evidence type="ECO:0000256" key="11">
    <source>
        <dbReference type="ARBA" id="ARBA00022741"/>
    </source>
</evidence>
<evidence type="ECO:0000256" key="9">
    <source>
        <dbReference type="ARBA" id="ARBA00022723"/>
    </source>
</evidence>
<dbReference type="Gene3D" id="3.30.200.20">
    <property type="entry name" value="Phosphorylase Kinase, domain 1"/>
    <property type="match status" value="1"/>
</dbReference>
<dbReference type="PROSITE" id="PS50011">
    <property type="entry name" value="PROTEIN_KINASE_DOM"/>
    <property type="match status" value="1"/>
</dbReference>
<reference evidence="21" key="1">
    <citation type="journal article" date="2023" name="Insect Mol. Biol.">
        <title>Genome sequencing provides insights into the evolution of gene families encoding plant cell wall-degrading enzymes in longhorned beetles.</title>
        <authorList>
            <person name="Shin N.R."/>
            <person name="Okamura Y."/>
            <person name="Kirsch R."/>
            <person name="Pauchet Y."/>
        </authorList>
    </citation>
    <scope>NUCLEOTIDE SEQUENCE</scope>
    <source>
        <strain evidence="21">AMC_N1</strain>
    </source>
</reference>
<comment type="cofactor">
    <cofactor evidence="2">
        <name>Mg(2+)</name>
        <dbReference type="ChEBI" id="CHEBI:18420"/>
    </cofactor>
</comment>
<organism evidence="21 22">
    <name type="scientific">Aromia moschata</name>
    <dbReference type="NCBI Taxonomy" id="1265417"/>
    <lineage>
        <taxon>Eukaryota</taxon>
        <taxon>Metazoa</taxon>
        <taxon>Ecdysozoa</taxon>
        <taxon>Arthropoda</taxon>
        <taxon>Hexapoda</taxon>
        <taxon>Insecta</taxon>
        <taxon>Pterygota</taxon>
        <taxon>Neoptera</taxon>
        <taxon>Endopterygota</taxon>
        <taxon>Coleoptera</taxon>
        <taxon>Polyphaga</taxon>
        <taxon>Cucujiformia</taxon>
        <taxon>Chrysomeloidea</taxon>
        <taxon>Cerambycidae</taxon>
        <taxon>Cerambycinae</taxon>
        <taxon>Callichromatini</taxon>
        <taxon>Aromia</taxon>
    </lineage>
</organism>
<comment type="cofactor">
    <cofactor evidence="1">
        <name>Mn(2+)</name>
        <dbReference type="ChEBI" id="CHEBI:29035"/>
    </cofactor>
</comment>
<evidence type="ECO:0000256" key="10">
    <source>
        <dbReference type="ARBA" id="ARBA00022729"/>
    </source>
</evidence>
<dbReference type="GO" id="GO:0004675">
    <property type="term" value="F:transmembrane receptor protein serine/threonine kinase activity"/>
    <property type="evidence" value="ECO:0007669"/>
    <property type="project" value="UniProtKB-EC"/>
</dbReference>
<dbReference type="InterPro" id="IPR000472">
    <property type="entry name" value="Activin_recp"/>
</dbReference>
<comment type="caution">
    <text evidence="21">The sequence shown here is derived from an EMBL/GenBank/DDBJ whole genome shotgun (WGS) entry which is preliminary data.</text>
</comment>
<evidence type="ECO:0000256" key="15">
    <source>
        <dbReference type="ARBA" id="ARBA00022989"/>
    </source>
</evidence>
<evidence type="ECO:0000259" key="20">
    <source>
        <dbReference type="PROSITE" id="PS50011"/>
    </source>
</evidence>
<feature type="transmembrane region" description="Helical" evidence="19">
    <location>
        <begin position="120"/>
        <end position="145"/>
    </location>
</feature>
<dbReference type="EC" id="2.7.11.30" evidence="5"/>
<evidence type="ECO:0000256" key="12">
    <source>
        <dbReference type="ARBA" id="ARBA00022777"/>
    </source>
</evidence>
<dbReference type="InterPro" id="IPR017441">
    <property type="entry name" value="Protein_kinase_ATP_BS"/>
</dbReference>
<evidence type="ECO:0000256" key="3">
    <source>
        <dbReference type="ARBA" id="ARBA00004479"/>
    </source>
</evidence>
<dbReference type="PROSITE" id="PS00107">
    <property type="entry name" value="PROTEIN_KINASE_ATP"/>
    <property type="match status" value="1"/>
</dbReference>
<evidence type="ECO:0000256" key="19">
    <source>
        <dbReference type="SAM" id="Phobius"/>
    </source>
</evidence>
<evidence type="ECO:0000256" key="13">
    <source>
        <dbReference type="ARBA" id="ARBA00022840"/>
    </source>
</evidence>
<evidence type="ECO:0000256" key="6">
    <source>
        <dbReference type="ARBA" id="ARBA00022527"/>
    </source>
</evidence>
<dbReference type="GO" id="GO:0005524">
    <property type="term" value="F:ATP binding"/>
    <property type="evidence" value="ECO:0007669"/>
    <property type="project" value="UniProtKB-UniRule"/>
</dbReference>
<keyword evidence="14" id="KW-0460">Magnesium</keyword>
<evidence type="ECO:0000313" key="21">
    <source>
        <dbReference type="EMBL" id="KAJ8957955.1"/>
    </source>
</evidence>
<dbReference type="PANTHER" id="PTHR23255:SF68">
    <property type="entry name" value="RECEPTOR PROTEIN SERINE_THREONINE KINASE"/>
    <property type="match status" value="1"/>
</dbReference>
<dbReference type="EMBL" id="JAPWTK010000020">
    <property type="protein sequence ID" value="KAJ8957955.1"/>
    <property type="molecule type" value="Genomic_DNA"/>
</dbReference>
<dbReference type="SUPFAM" id="SSF57302">
    <property type="entry name" value="Snake toxin-like"/>
    <property type="match status" value="1"/>
</dbReference>
<protein>
    <recommendedName>
        <fullName evidence="5">receptor protein serine/threonine kinase</fullName>
        <ecNumber evidence="5">2.7.11.30</ecNumber>
    </recommendedName>
</protein>
<keyword evidence="15 19" id="KW-1133">Transmembrane helix</keyword>
<dbReference type="Pfam" id="PF01064">
    <property type="entry name" value="Activin_recp"/>
    <property type="match status" value="1"/>
</dbReference>
<feature type="binding site" evidence="18">
    <location>
        <position position="255"/>
    </location>
    <ligand>
        <name>ATP</name>
        <dbReference type="ChEBI" id="CHEBI:30616"/>
    </ligand>
</feature>
<keyword evidence="16 19" id="KW-0472">Membrane</keyword>
<dbReference type="CDD" id="cd23596">
    <property type="entry name" value="TFP_LU_ECD_Tkv"/>
    <property type="match status" value="1"/>
</dbReference>
<name>A0AAV8Z258_9CUCU</name>
<evidence type="ECO:0000256" key="4">
    <source>
        <dbReference type="ARBA" id="ARBA00009605"/>
    </source>
</evidence>
<dbReference type="AlphaFoldDB" id="A0AAV8Z258"/>
<keyword evidence="10" id="KW-0732">Signal</keyword>
<dbReference type="Gene3D" id="2.10.60.10">
    <property type="entry name" value="CD59"/>
    <property type="match status" value="1"/>
</dbReference>
<dbReference type="SUPFAM" id="SSF56112">
    <property type="entry name" value="Protein kinase-like (PK-like)"/>
    <property type="match status" value="1"/>
</dbReference>
<keyword evidence="22" id="KW-1185">Reference proteome</keyword>
<evidence type="ECO:0000256" key="16">
    <source>
        <dbReference type="ARBA" id="ARBA00023136"/>
    </source>
</evidence>
<dbReference type="GO" id="GO:0005886">
    <property type="term" value="C:plasma membrane"/>
    <property type="evidence" value="ECO:0007669"/>
    <property type="project" value="TreeGrafter"/>
</dbReference>
<keyword evidence="11 18" id="KW-0547">Nucleotide-binding</keyword>
<dbReference type="InterPro" id="IPR000719">
    <property type="entry name" value="Prot_kinase_dom"/>
</dbReference>
<evidence type="ECO:0000256" key="8">
    <source>
        <dbReference type="ARBA" id="ARBA00022692"/>
    </source>
</evidence>
<keyword evidence="7" id="KW-0808">Transferase</keyword>
<evidence type="ECO:0000256" key="14">
    <source>
        <dbReference type="ARBA" id="ARBA00022842"/>
    </source>
</evidence>
<dbReference type="InterPro" id="IPR045860">
    <property type="entry name" value="Snake_toxin-like_sf"/>
</dbReference>
<keyword evidence="12" id="KW-0418">Kinase</keyword>
<keyword evidence="8 19" id="KW-0812">Transmembrane</keyword>
<evidence type="ECO:0000256" key="7">
    <source>
        <dbReference type="ARBA" id="ARBA00022679"/>
    </source>
</evidence>
<dbReference type="GO" id="GO:0043235">
    <property type="term" value="C:receptor complex"/>
    <property type="evidence" value="ECO:0007669"/>
    <property type="project" value="TreeGrafter"/>
</dbReference>
<dbReference type="FunFam" id="2.10.60.10:FF:000021">
    <property type="entry name" value="Receptor protein serine/threonine kinase"/>
    <property type="match status" value="1"/>
</dbReference>
<gene>
    <name evidence="21" type="ORF">NQ318_001954</name>
</gene>
<keyword evidence="9" id="KW-0479">Metal-binding</keyword>
<accession>A0AAV8Z258</accession>
<keyword evidence="6" id="KW-0723">Serine/threonine-protein kinase</keyword>
<evidence type="ECO:0000256" key="17">
    <source>
        <dbReference type="ARBA" id="ARBA00023170"/>
    </source>
</evidence>
<dbReference type="Pfam" id="PF07714">
    <property type="entry name" value="PK_Tyr_Ser-Thr"/>
    <property type="match status" value="1"/>
</dbReference>
<keyword evidence="17" id="KW-0675">Receptor</keyword>
<feature type="domain" description="Protein kinase" evidence="20">
    <location>
        <begin position="131"/>
        <end position="461"/>
    </location>
</feature>
<keyword evidence="13 18" id="KW-0067">ATP-binding</keyword>
<evidence type="ECO:0000256" key="1">
    <source>
        <dbReference type="ARBA" id="ARBA00001936"/>
    </source>
</evidence>
<dbReference type="InterPro" id="IPR000333">
    <property type="entry name" value="TGFB_receptor"/>
</dbReference>
<comment type="subcellular location">
    <subcellularLocation>
        <location evidence="3">Membrane</location>
        <topology evidence="3">Single-pass type I membrane protein</topology>
    </subcellularLocation>
</comment>
<sequence>MGYDYDYYYESEDAGPIIHCYCQDHCPFDDDKGICSLQPGGKCFTSVEAVADDDGYEYPLLSYGCLPANEMALMQCKGSLVPHAQSKSIQCCDDEDFCNKNLFPMYQVKETPRNPEKLPLVVLVTSVCASFVIVCLVITAAFLKYRRRLHKMEKKKDNLRSLDQYGYNNNENVNRENKMMVDLTSLMEKLDEHGGTSSPDAIVQRTIGQQIDMVRSTFSLATKLICTCISEIAVGRGRYGEVWMANWREEKIAVKVFDTAELHSWYRETEIYQTVLMRHDNILGFIGADVKVMGRSIARGLAHLHTEIHGIHGKPSVSHGDFHSKNVLVKNDGECCISDFGLAVKFHSNFNNIELPKTERTATRRYSICTRIIQESSFVSFACNRIFDFISEDPSYEDMKDIVCTRKIRPHVPETWNNVPILKITAKAIQELWHENPGVRLTALRVKKTLVEFQGECSDAK</sequence>
<comment type="similarity">
    <text evidence="4">Belongs to the protein kinase superfamily. TKL Ser/Thr protein kinase family. TGFB receptor subfamily.</text>
</comment>
<dbReference type="GO" id="GO:0071363">
    <property type="term" value="P:cellular response to growth factor stimulus"/>
    <property type="evidence" value="ECO:0007669"/>
    <property type="project" value="TreeGrafter"/>
</dbReference>
<evidence type="ECO:0000256" key="18">
    <source>
        <dbReference type="PROSITE-ProRule" id="PRU10141"/>
    </source>
</evidence>
<dbReference type="Gene3D" id="1.10.510.10">
    <property type="entry name" value="Transferase(Phosphotransferase) domain 1"/>
    <property type="match status" value="2"/>
</dbReference>
<dbReference type="InterPro" id="IPR001245">
    <property type="entry name" value="Ser-Thr/Tyr_kinase_cat_dom"/>
</dbReference>
<evidence type="ECO:0000313" key="22">
    <source>
        <dbReference type="Proteomes" id="UP001162162"/>
    </source>
</evidence>
<dbReference type="Proteomes" id="UP001162162">
    <property type="component" value="Unassembled WGS sequence"/>
</dbReference>
<proteinExistence type="inferred from homology"/>
<evidence type="ECO:0000256" key="2">
    <source>
        <dbReference type="ARBA" id="ARBA00001946"/>
    </source>
</evidence>
<dbReference type="PANTHER" id="PTHR23255">
    <property type="entry name" value="TRANSFORMING GROWTH FACTOR-BETA RECEPTOR TYPE I AND II"/>
    <property type="match status" value="1"/>
</dbReference>
<dbReference type="InterPro" id="IPR011009">
    <property type="entry name" value="Kinase-like_dom_sf"/>
</dbReference>